<reference evidence="1" key="1">
    <citation type="journal article" date="2007" name="PLoS ONE">
        <title>The first genome sequence of an elite grapevine cultivar (Pinot noir Vitis vinifera L.): coping with a highly heterozygous genome.</title>
        <authorList>
            <person name="Velasco R."/>
            <person name="Zharkikh A."/>
            <person name="Troggio M."/>
            <person name="Cartwright D.A."/>
            <person name="Cestaro A."/>
            <person name="Pruss D."/>
            <person name="Pindo M."/>
            <person name="FitzGerald L.M."/>
            <person name="Vezzulli S."/>
            <person name="Reid J."/>
            <person name="Malacarne G."/>
            <person name="Iliev D."/>
            <person name="Coppola G."/>
            <person name="Wardell B."/>
            <person name="Micheletti D."/>
            <person name="Macalma T."/>
            <person name="Facci M."/>
            <person name="Mitchell J.T."/>
            <person name="Perazzolli M."/>
            <person name="Eldredge G."/>
            <person name="Gatto P."/>
            <person name="Oyzerski R."/>
            <person name="Moretto M."/>
            <person name="Gutin N."/>
            <person name="Stefanini M."/>
            <person name="Chen Y."/>
            <person name="Segala C."/>
            <person name="Davenport C."/>
            <person name="Dematte L."/>
            <person name="Mraz A."/>
            <person name="Battilana J."/>
            <person name="Stormo K."/>
            <person name="Costa F."/>
            <person name="Tao Q."/>
            <person name="Si-Ammour A."/>
            <person name="Harkins T."/>
            <person name="Lackey A."/>
            <person name="Perbost C."/>
            <person name="Taillon B."/>
            <person name="Stella A."/>
            <person name="Solovyev V."/>
            <person name="Fawcett J.A."/>
            <person name="Sterck L."/>
            <person name="Vandepoele K."/>
            <person name="Grando S.M."/>
            <person name="Toppo S."/>
            <person name="Moser C."/>
            <person name="Lanchbury J."/>
            <person name="Bogden R."/>
            <person name="Skolnick M."/>
            <person name="Sgaramella V."/>
            <person name="Bhatnagar S.K."/>
            <person name="Fontana P."/>
            <person name="Gutin A."/>
            <person name="Van de Peer Y."/>
            <person name="Salamini F."/>
            <person name="Viola R."/>
        </authorList>
    </citation>
    <scope>NUCLEOTIDE SEQUENCE</scope>
</reference>
<evidence type="ECO:0000313" key="1">
    <source>
        <dbReference type="EMBL" id="CAN82863.1"/>
    </source>
</evidence>
<protein>
    <recommendedName>
        <fullName evidence="2">PWWP domain-containing protein</fullName>
    </recommendedName>
</protein>
<dbReference type="EMBL" id="AM447017">
    <property type="protein sequence ID" value="CAN82863.1"/>
    <property type="molecule type" value="Genomic_DNA"/>
</dbReference>
<proteinExistence type="predicted"/>
<name>A5B573_VITVI</name>
<dbReference type="AlphaFoldDB" id="A5B573"/>
<sequence>MGSELSTLGFFCNGRPPDLVRYRFAGGFGGTGFTGGGFGLDGEGSGAEPGLGSFRRLLLRFEGDEDLAPRVHAIWGYRLWPALLIGEGDRRLGRRGLAKKTNRLRKWKNGSLRVSLSFATKRQFRSKMSFSQQLRSEFRSCEIDVTMLRSGTRVPKPLSQLRNTLRNGTFGAKSRFSTRNAFRSCEMGATVLRSGTRVPNSLSQLRNILAEASIVLRNGLATKCSFRKSFLHSAKFRRALFFLCFCSVSAPISTRFFFFQSP</sequence>
<evidence type="ECO:0008006" key="2">
    <source>
        <dbReference type="Google" id="ProtNLM"/>
    </source>
</evidence>
<gene>
    <name evidence="1" type="ORF">VITISV_012736</name>
</gene>
<accession>A5B573</accession>
<organism evidence="1">
    <name type="scientific">Vitis vinifera</name>
    <name type="common">Grape</name>
    <dbReference type="NCBI Taxonomy" id="29760"/>
    <lineage>
        <taxon>Eukaryota</taxon>
        <taxon>Viridiplantae</taxon>
        <taxon>Streptophyta</taxon>
        <taxon>Embryophyta</taxon>
        <taxon>Tracheophyta</taxon>
        <taxon>Spermatophyta</taxon>
        <taxon>Magnoliopsida</taxon>
        <taxon>eudicotyledons</taxon>
        <taxon>Gunneridae</taxon>
        <taxon>Pentapetalae</taxon>
        <taxon>rosids</taxon>
        <taxon>Vitales</taxon>
        <taxon>Vitaceae</taxon>
        <taxon>Viteae</taxon>
        <taxon>Vitis</taxon>
    </lineage>
</organism>